<comment type="cofactor">
    <cofactor evidence="1">
        <name>Mg(2+)</name>
        <dbReference type="ChEBI" id="CHEBI:18420"/>
    </cofactor>
</comment>
<proteinExistence type="predicted"/>
<accession>A0A0Y0P7G8</accession>
<dbReference type="AlphaFoldDB" id="A0A0Y0P7G8"/>
<dbReference type="GO" id="GO:0016787">
    <property type="term" value="F:hydrolase activity"/>
    <property type="evidence" value="ECO:0007669"/>
    <property type="project" value="UniProtKB-KW"/>
</dbReference>
<evidence type="ECO:0000256" key="2">
    <source>
        <dbReference type="ARBA" id="ARBA00022801"/>
    </source>
</evidence>
<dbReference type="OrthoDB" id="9814308at2"/>
<protein>
    <submittedName>
        <fullName evidence="4">ADP-ribose pyrophosphatase</fullName>
    </submittedName>
</protein>
<dbReference type="PROSITE" id="PS51462">
    <property type="entry name" value="NUDIX"/>
    <property type="match status" value="1"/>
</dbReference>
<reference evidence="4 5" key="1">
    <citation type="journal article" date="2016" name="J. Biotechnol.">
        <title>First complete genome sequence of a species in the genus Microterricola, an extremophilic cold active enzyme producing bacterial strain ERGS5:02 isolated from Sikkim Himalaya.</title>
        <authorList>
            <person name="Himanshu"/>
            <person name="Swarnkar M.K."/>
            <person name="Singh D."/>
            <person name="Kumar R."/>
        </authorList>
    </citation>
    <scope>NUCLEOTIDE SEQUENCE [LARGE SCALE GENOMIC DNA]</scope>
    <source>
        <strain evidence="4 5">ERGS5:02</strain>
    </source>
</reference>
<dbReference type="EMBL" id="CP014145">
    <property type="protein sequence ID" value="AMB60204.1"/>
    <property type="molecule type" value="Genomic_DNA"/>
</dbReference>
<dbReference type="Proteomes" id="UP000058305">
    <property type="component" value="Chromosome"/>
</dbReference>
<dbReference type="PANTHER" id="PTHR43046">
    <property type="entry name" value="GDP-MANNOSE MANNOSYL HYDROLASE"/>
    <property type="match status" value="1"/>
</dbReference>
<keyword evidence="5" id="KW-1185">Reference proteome</keyword>
<evidence type="ECO:0000256" key="1">
    <source>
        <dbReference type="ARBA" id="ARBA00001946"/>
    </source>
</evidence>
<organism evidence="4 5">
    <name type="scientific">Microterricola viridarii</name>
    <dbReference type="NCBI Taxonomy" id="412690"/>
    <lineage>
        <taxon>Bacteria</taxon>
        <taxon>Bacillati</taxon>
        <taxon>Actinomycetota</taxon>
        <taxon>Actinomycetes</taxon>
        <taxon>Micrococcales</taxon>
        <taxon>Microbacteriaceae</taxon>
        <taxon>Microterricola</taxon>
    </lineage>
</organism>
<dbReference type="PROSITE" id="PS00893">
    <property type="entry name" value="NUDIX_BOX"/>
    <property type="match status" value="1"/>
</dbReference>
<dbReference type="KEGG" id="mvd:AWU67_16570"/>
<evidence type="ECO:0000313" key="4">
    <source>
        <dbReference type="EMBL" id="AMB60204.1"/>
    </source>
</evidence>
<sequence>MATPDFVLALREKIGTAPLWLSGATAVVLRARSASDSAASGSAASDSAASGSHEVLLVRRADNGAWTPVTGIIDPGEEPADAAAREVLEEAGVVAEVERLAWVQSLPERAYVNGDRAAYLDLVFRCRWVSGQPHPADGENTDAAWFPLDALPEMSPNMRERIAEALKPAGPTRFNRT</sequence>
<dbReference type="InterPro" id="IPR000086">
    <property type="entry name" value="NUDIX_hydrolase_dom"/>
</dbReference>
<feature type="domain" description="Nudix hydrolase" evidence="3">
    <location>
        <begin position="20"/>
        <end position="168"/>
    </location>
</feature>
<gene>
    <name evidence="4" type="ORF">AWU67_16570</name>
</gene>
<dbReference type="PANTHER" id="PTHR43046:SF16">
    <property type="entry name" value="ADP-RIBOSE PYROPHOSPHATASE YJHB-RELATED"/>
    <property type="match status" value="1"/>
</dbReference>
<dbReference type="CDD" id="cd18879">
    <property type="entry name" value="NUDIX_Hydrolase"/>
    <property type="match status" value="1"/>
</dbReference>
<dbReference type="InterPro" id="IPR015797">
    <property type="entry name" value="NUDIX_hydrolase-like_dom_sf"/>
</dbReference>
<evidence type="ECO:0000313" key="5">
    <source>
        <dbReference type="Proteomes" id="UP000058305"/>
    </source>
</evidence>
<dbReference type="Gene3D" id="3.90.79.10">
    <property type="entry name" value="Nucleoside Triphosphate Pyrophosphohydrolase"/>
    <property type="match status" value="1"/>
</dbReference>
<dbReference type="Pfam" id="PF00293">
    <property type="entry name" value="NUDIX"/>
    <property type="match status" value="1"/>
</dbReference>
<dbReference type="RefSeq" id="WP_067231667.1">
    <property type="nucleotide sequence ID" value="NZ_CP014145.1"/>
</dbReference>
<evidence type="ECO:0000259" key="3">
    <source>
        <dbReference type="PROSITE" id="PS51462"/>
    </source>
</evidence>
<name>A0A0Y0P7G8_9MICO</name>
<dbReference type="InterPro" id="IPR020084">
    <property type="entry name" value="NUDIX_hydrolase_CS"/>
</dbReference>
<keyword evidence="2" id="KW-0378">Hydrolase</keyword>
<dbReference type="SUPFAM" id="SSF55811">
    <property type="entry name" value="Nudix"/>
    <property type="match status" value="1"/>
</dbReference>
<reference evidence="5" key="2">
    <citation type="submission" date="2016-01" db="EMBL/GenBank/DDBJ databases">
        <title>First complete genome sequence of a species in the genus Microterricola, an extremophilic cold active enzyme producing strain ERGS5:02 isolated from Sikkim Himalaya.</title>
        <authorList>
            <person name="Kumar R."/>
            <person name="Singh D."/>
            <person name="Swarnkar M.K."/>
        </authorList>
    </citation>
    <scope>NUCLEOTIDE SEQUENCE [LARGE SCALE GENOMIC DNA]</scope>
    <source>
        <strain evidence="5">ERGS5:02</strain>
    </source>
</reference>